<evidence type="ECO:0000313" key="2">
    <source>
        <dbReference type="Proteomes" id="UP000245119"/>
    </source>
</evidence>
<sequence>MTWNGTIECRNVECPPAECKNPVYRDGECCPLCLKRLVDSELRLVLAALDSKVSAHIGTCRPVYLHYHVTWLNH</sequence>
<dbReference type="SUPFAM" id="SSF57603">
    <property type="entry name" value="FnI-like domain"/>
    <property type="match status" value="1"/>
</dbReference>
<dbReference type="EMBL" id="PZQS01000006">
    <property type="protein sequence ID" value="PVD29192.1"/>
    <property type="molecule type" value="Genomic_DNA"/>
</dbReference>
<dbReference type="Proteomes" id="UP000245119">
    <property type="component" value="Linkage Group LG6"/>
</dbReference>
<comment type="caution">
    <text evidence="1">The sequence shown here is derived from an EMBL/GenBank/DDBJ whole genome shotgun (WGS) entry which is preliminary data.</text>
</comment>
<accession>A0A2T7P6Y6</accession>
<dbReference type="AlphaFoldDB" id="A0A2T7P6Y6"/>
<gene>
    <name evidence="1" type="ORF">C0Q70_11789</name>
</gene>
<keyword evidence="2" id="KW-1185">Reference proteome</keyword>
<dbReference type="Gene3D" id="6.20.200.20">
    <property type="match status" value="1"/>
</dbReference>
<name>A0A2T7P6Y6_POMCA</name>
<proteinExistence type="predicted"/>
<organism evidence="1 2">
    <name type="scientific">Pomacea canaliculata</name>
    <name type="common">Golden apple snail</name>
    <dbReference type="NCBI Taxonomy" id="400727"/>
    <lineage>
        <taxon>Eukaryota</taxon>
        <taxon>Metazoa</taxon>
        <taxon>Spiralia</taxon>
        <taxon>Lophotrochozoa</taxon>
        <taxon>Mollusca</taxon>
        <taxon>Gastropoda</taxon>
        <taxon>Caenogastropoda</taxon>
        <taxon>Architaenioglossa</taxon>
        <taxon>Ampullarioidea</taxon>
        <taxon>Ampullariidae</taxon>
        <taxon>Pomacea</taxon>
    </lineage>
</organism>
<protein>
    <submittedName>
        <fullName evidence="1">Uncharacterized protein</fullName>
    </submittedName>
</protein>
<reference evidence="1 2" key="1">
    <citation type="submission" date="2018-04" db="EMBL/GenBank/DDBJ databases">
        <title>The genome of golden apple snail Pomacea canaliculata provides insight into stress tolerance and invasive adaptation.</title>
        <authorList>
            <person name="Liu C."/>
            <person name="Liu B."/>
            <person name="Ren Y."/>
            <person name="Zhang Y."/>
            <person name="Wang H."/>
            <person name="Li S."/>
            <person name="Jiang F."/>
            <person name="Yin L."/>
            <person name="Zhang G."/>
            <person name="Qian W."/>
            <person name="Fan W."/>
        </authorList>
    </citation>
    <scope>NUCLEOTIDE SEQUENCE [LARGE SCALE GENOMIC DNA]</scope>
    <source>
        <strain evidence="1">SZHN2017</strain>
        <tissue evidence="1">Muscle</tissue>
    </source>
</reference>
<dbReference type="Pfam" id="PF23334">
    <property type="entry name" value="VWC2L_2nd"/>
    <property type="match status" value="1"/>
</dbReference>
<evidence type="ECO:0000313" key="1">
    <source>
        <dbReference type="EMBL" id="PVD29192.1"/>
    </source>
</evidence>